<name>A0A7W7BS35_9MICO</name>
<keyword evidence="3" id="KW-1185">Reference proteome</keyword>
<keyword evidence="1" id="KW-0812">Transmembrane</keyword>
<feature type="transmembrane region" description="Helical" evidence="1">
    <location>
        <begin position="12"/>
        <end position="33"/>
    </location>
</feature>
<protein>
    <submittedName>
        <fullName evidence="2">Zn-dependent protease with chaperone function</fullName>
    </submittedName>
</protein>
<accession>A0A7W7BS35</accession>
<dbReference type="AlphaFoldDB" id="A0A7W7BS35"/>
<evidence type="ECO:0000313" key="2">
    <source>
        <dbReference type="EMBL" id="MBB4667810.1"/>
    </source>
</evidence>
<dbReference type="EMBL" id="JACHMD010000001">
    <property type="protein sequence ID" value="MBB4667810.1"/>
    <property type="molecule type" value="Genomic_DNA"/>
</dbReference>
<comment type="caution">
    <text evidence="2">The sequence shown here is derived from an EMBL/GenBank/DDBJ whole genome shotgun (WGS) entry which is preliminary data.</text>
</comment>
<dbReference type="RefSeq" id="WP_184218771.1">
    <property type="nucleotide sequence ID" value="NZ_JACHMD010000001.1"/>
</dbReference>
<dbReference type="Proteomes" id="UP000573729">
    <property type="component" value="Unassembled WGS sequence"/>
</dbReference>
<keyword evidence="1" id="KW-0472">Membrane</keyword>
<organism evidence="2 3">
    <name type="scientific">Microbacterium marinum</name>
    <dbReference type="NCBI Taxonomy" id="421115"/>
    <lineage>
        <taxon>Bacteria</taxon>
        <taxon>Bacillati</taxon>
        <taxon>Actinomycetota</taxon>
        <taxon>Actinomycetes</taxon>
        <taxon>Micrococcales</taxon>
        <taxon>Microbacteriaceae</taxon>
        <taxon>Microbacterium</taxon>
    </lineage>
</organism>
<sequence>MATPEFPLRDRIGGVVAVWVLAVVVALAIGVFAEPEWRGAWLPVGLGACFFVAFAIQLAYGRSQGFIVRVSASVLGAMLVMGLVGAGFALAELFAG</sequence>
<reference evidence="2 3" key="1">
    <citation type="submission" date="2020-08" db="EMBL/GenBank/DDBJ databases">
        <title>Sequencing the genomes of 1000 actinobacteria strains.</title>
        <authorList>
            <person name="Klenk H.-P."/>
        </authorList>
    </citation>
    <scope>NUCLEOTIDE SEQUENCE [LARGE SCALE GENOMIC DNA]</scope>
    <source>
        <strain evidence="2 3">DSM 24947</strain>
    </source>
</reference>
<evidence type="ECO:0000313" key="3">
    <source>
        <dbReference type="Proteomes" id="UP000573729"/>
    </source>
</evidence>
<keyword evidence="1" id="KW-1133">Transmembrane helix</keyword>
<dbReference type="GO" id="GO:0006508">
    <property type="term" value="P:proteolysis"/>
    <property type="evidence" value="ECO:0007669"/>
    <property type="project" value="UniProtKB-KW"/>
</dbReference>
<keyword evidence="2" id="KW-0378">Hydrolase</keyword>
<gene>
    <name evidence="2" type="ORF">BKA24_002519</name>
</gene>
<feature type="transmembrane region" description="Helical" evidence="1">
    <location>
        <begin position="39"/>
        <end position="60"/>
    </location>
</feature>
<feature type="transmembrane region" description="Helical" evidence="1">
    <location>
        <begin position="72"/>
        <end position="95"/>
    </location>
</feature>
<evidence type="ECO:0000256" key="1">
    <source>
        <dbReference type="SAM" id="Phobius"/>
    </source>
</evidence>
<proteinExistence type="predicted"/>
<dbReference type="GO" id="GO:0008233">
    <property type="term" value="F:peptidase activity"/>
    <property type="evidence" value="ECO:0007669"/>
    <property type="project" value="UniProtKB-KW"/>
</dbReference>
<keyword evidence="2" id="KW-0645">Protease</keyword>